<dbReference type="SUPFAM" id="SSF52096">
    <property type="entry name" value="ClpP/crotonase"/>
    <property type="match status" value="1"/>
</dbReference>
<dbReference type="InterPro" id="IPR001753">
    <property type="entry name" value="Enoyl-CoA_hydra/iso"/>
</dbReference>
<dbReference type="Gene3D" id="3.90.226.10">
    <property type="entry name" value="2-enoyl-CoA Hydratase, Chain A, domain 1"/>
    <property type="match status" value="1"/>
</dbReference>
<name>A0ABY5E049_9ACTN</name>
<dbReference type="InterPro" id="IPR029045">
    <property type="entry name" value="ClpP/crotonase-like_dom_sf"/>
</dbReference>
<protein>
    <submittedName>
        <fullName evidence="1">Enoyl-CoA hydratase-related protein</fullName>
    </submittedName>
</protein>
<keyword evidence="2" id="KW-1185">Reference proteome</keyword>
<reference evidence="1 2" key="1">
    <citation type="submission" date="2022-06" db="EMBL/GenBank/DDBJ databases">
        <title>Paraconexibacter antarcticus.</title>
        <authorList>
            <person name="Kim C.S."/>
        </authorList>
    </citation>
    <scope>NUCLEOTIDE SEQUENCE [LARGE SCALE GENOMIC DNA]</scope>
    <source>
        <strain evidence="1 2">02-257</strain>
    </source>
</reference>
<evidence type="ECO:0000313" key="2">
    <source>
        <dbReference type="Proteomes" id="UP001056035"/>
    </source>
</evidence>
<dbReference type="CDD" id="cd06558">
    <property type="entry name" value="crotonase-like"/>
    <property type="match status" value="1"/>
</dbReference>
<organism evidence="1 2">
    <name type="scientific">Paraconexibacter antarcticus</name>
    <dbReference type="NCBI Taxonomy" id="2949664"/>
    <lineage>
        <taxon>Bacteria</taxon>
        <taxon>Bacillati</taxon>
        <taxon>Actinomycetota</taxon>
        <taxon>Thermoleophilia</taxon>
        <taxon>Solirubrobacterales</taxon>
        <taxon>Paraconexibacteraceae</taxon>
        <taxon>Paraconexibacter</taxon>
    </lineage>
</organism>
<dbReference type="Proteomes" id="UP001056035">
    <property type="component" value="Chromosome"/>
</dbReference>
<dbReference type="PANTHER" id="PTHR43459:SF1">
    <property type="entry name" value="EG:BACN32G11.4 PROTEIN"/>
    <property type="match status" value="1"/>
</dbReference>
<dbReference type="RefSeq" id="WP_254572885.1">
    <property type="nucleotide sequence ID" value="NZ_CP098502.1"/>
</dbReference>
<gene>
    <name evidence="1" type="ORF">NBH00_08380</name>
</gene>
<evidence type="ECO:0000313" key="1">
    <source>
        <dbReference type="EMBL" id="UTI66210.1"/>
    </source>
</evidence>
<accession>A0ABY5E049</accession>
<proteinExistence type="predicted"/>
<sequence>MSDVDLRILDGVATLTLTAADRRNSLTVAMAQDLIDACEQIDGDVAVGAVVVHGSGGYFCAGAHRDALAGAGVEPASPAAFSQMGAIYESFARVGRLAPPTIAAIVGGAVGAGVNLAYATDLRIVADDAKLLAGFLRIGLHPGGGHFALSGRLAGREATMAASVFGEPISGLRAVELGIAWEALPSEQVLARAQEVAARAGADPELARRTIRSARQELGPPAVPWDVALDAERGSQMWSLRRRHERASDA</sequence>
<dbReference type="Pfam" id="PF00378">
    <property type="entry name" value="ECH_1"/>
    <property type="match status" value="1"/>
</dbReference>
<dbReference type="PANTHER" id="PTHR43459">
    <property type="entry name" value="ENOYL-COA HYDRATASE"/>
    <property type="match status" value="1"/>
</dbReference>
<dbReference type="EMBL" id="CP098502">
    <property type="protein sequence ID" value="UTI66210.1"/>
    <property type="molecule type" value="Genomic_DNA"/>
</dbReference>